<dbReference type="GO" id="GO:0015979">
    <property type="term" value="P:photosynthesis"/>
    <property type="evidence" value="ECO:0007669"/>
    <property type="project" value="UniProtKB-KW"/>
</dbReference>
<keyword evidence="3 8" id="KW-0812">Transmembrane</keyword>
<keyword evidence="4 8" id="KW-1133">Transmembrane helix</keyword>
<evidence type="ECO:0000256" key="7">
    <source>
        <dbReference type="ARBA" id="ARBA00023276"/>
    </source>
</evidence>
<proteinExistence type="predicted"/>
<dbReference type="Proteomes" id="UP000054498">
    <property type="component" value="Unassembled WGS sequence"/>
</dbReference>
<dbReference type="GO" id="GO:0045454">
    <property type="term" value="P:cell redox homeostasis"/>
    <property type="evidence" value="ECO:0007669"/>
    <property type="project" value="TreeGrafter"/>
</dbReference>
<accession>A0A0D2M2Z1</accession>
<dbReference type="Pfam" id="PF06298">
    <property type="entry name" value="PsbY"/>
    <property type="match status" value="1"/>
</dbReference>
<evidence type="ECO:0000256" key="1">
    <source>
        <dbReference type="ARBA" id="ARBA00004370"/>
    </source>
</evidence>
<evidence type="ECO:0000256" key="4">
    <source>
        <dbReference type="ARBA" id="ARBA00022989"/>
    </source>
</evidence>
<dbReference type="GeneID" id="25742854"/>
<feature type="transmembrane region" description="Helical" evidence="8">
    <location>
        <begin position="160"/>
        <end position="179"/>
    </location>
</feature>
<feature type="transmembrane region" description="Helical" evidence="8">
    <location>
        <begin position="208"/>
        <end position="225"/>
    </location>
</feature>
<dbReference type="OrthoDB" id="2016024at2759"/>
<comment type="subcellular location">
    <subcellularLocation>
        <location evidence="1">Membrane</location>
    </subcellularLocation>
</comment>
<evidence type="ECO:0000313" key="9">
    <source>
        <dbReference type="EMBL" id="KIY97984.1"/>
    </source>
</evidence>
<dbReference type="PANTHER" id="PTHR34790">
    <property type="entry name" value="PHOTOSYSTEM II CORE COMPLEX PROTEINS PSBY, CHLOROPLASTIC"/>
    <property type="match status" value="1"/>
</dbReference>
<protein>
    <submittedName>
        <fullName evidence="9">Photosystem II PsbY protein</fullName>
    </submittedName>
</protein>
<dbReference type="GO" id="GO:0030145">
    <property type="term" value="F:manganese ion binding"/>
    <property type="evidence" value="ECO:0007669"/>
    <property type="project" value="InterPro"/>
</dbReference>
<evidence type="ECO:0000256" key="3">
    <source>
        <dbReference type="ARBA" id="ARBA00022692"/>
    </source>
</evidence>
<feature type="transmembrane region" description="Helical" evidence="8">
    <location>
        <begin position="79"/>
        <end position="100"/>
    </location>
</feature>
<keyword evidence="10" id="KW-1185">Reference proteome</keyword>
<dbReference type="InterPro" id="IPR038760">
    <property type="entry name" value="PsbY_plant"/>
</dbReference>
<keyword evidence="2" id="KW-0602">Photosynthesis</keyword>
<keyword evidence="6 8" id="KW-0472">Membrane</keyword>
<keyword evidence="5" id="KW-0793">Thylakoid</keyword>
<name>A0A0D2M2Z1_9CHLO</name>
<dbReference type="STRING" id="145388.A0A0D2M2Z1"/>
<dbReference type="EMBL" id="KK102353">
    <property type="protein sequence ID" value="KIY97984.1"/>
    <property type="molecule type" value="Genomic_DNA"/>
</dbReference>
<evidence type="ECO:0000256" key="2">
    <source>
        <dbReference type="ARBA" id="ARBA00022531"/>
    </source>
</evidence>
<evidence type="ECO:0000256" key="8">
    <source>
        <dbReference type="SAM" id="Phobius"/>
    </source>
</evidence>
<keyword evidence="7" id="KW-0604">Photosystem II</keyword>
<feature type="transmembrane region" description="Helical" evidence="8">
    <location>
        <begin position="245"/>
        <end position="263"/>
    </location>
</feature>
<dbReference type="AlphaFoldDB" id="A0A0D2M2Z1"/>
<dbReference type="PANTHER" id="PTHR34790:SF1">
    <property type="entry name" value="PHOTOSYSTEM II CORE COMPLEX PROTEINS PSBY, CHLOROPLASTIC"/>
    <property type="match status" value="1"/>
</dbReference>
<evidence type="ECO:0000256" key="6">
    <source>
        <dbReference type="ARBA" id="ARBA00023136"/>
    </source>
</evidence>
<sequence>MALAVQRSLAGTRLSAPRAVPKLPSVRRSVRVQASASTNEQISKLLALPAAAGALLAAGNAQAATELAQLAATSDARLATIALLFVPAIGWVGFNMLGPLNNQLARMSENNAAPAPKAKAAKRRGVAGAVGLGAALSLAAAQQAEAASEVAQLAATDNRIGIIALLFLPAVGWVAFNILGPLTNQLSRMSEANAAPAPKAKPGKKKRGFAGAVGLGAALSLAAAQQAEAATEVAQLAASDNRIGIIALLFLPAVGWVAFNILGPLNNQLARMSENNAAPVAPTKKRR</sequence>
<evidence type="ECO:0000313" key="10">
    <source>
        <dbReference type="Proteomes" id="UP000054498"/>
    </source>
</evidence>
<dbReference type="GO" id="GO:0009534">
    <property type="term" value="C:chloroplast thylakoid"/>
    <property type="evidence" value="ECO:0007669"/>
    <property type="project" value="TreeGrafter"/>
</dbReference>
<dbReference type="RefSeq" id="XP_013897004.1">
    <property type="nucleotide sequence ID" value="XM_014041550.1"/>
</dbReference>
<organism evidence="9 10">
    <name type="scientific">Monoraphidium neglectum</name>
    <dbReference type="NCBI Taxonomy" id="145388"/>
    <lineage>
        <taxon>Eukaryota</taxon>
        <taxon>Viridiplantae</taxon>
        <taxon>Chlorophyta</taxon>
        <taxon>core chlorophytes</taxon>
        <taxon>Chlorophyceae</taxon>
        <taxon>CS clade</taxon>
        <taxon>Sphaeropleales</taxon>
        <taxon>Selenastraceae</taxon>
        <taxon>Monoraphidium</taxon>
    </lineage>
</organism>
<evidence type="ECO:0000256" key="5">
    <source>
        <dbReference type="ARBA" id="ARBA00023078"/>
    </source>
</evidence>
<dbReference type="InterPro" id="IPR009388">
    <property type="entry name" value="PSII_PsbY"/>
</dbReference>
<gene>
    <name evidence="9" type="ORF">MNEG_9979</name>
</gene>
<reference evidence="9 10" key="1">
    <citation type="journal article" date="2013" name="BMC Genomics">
        <title>Reconstruction of the lipid metabolism for the microalga Monoraphidium neglectum from its genome sequence reveals characteristics suitable for biofuel production.</title>
        <authorList>
            <person name="Bogen C."/>
            <person name="Al-Dilaimi A."/>
            <person name="Albersmeier A."/>
            <person name="Wichmann J."/>
            <person name="Grundmann M."/>
            <person name="Rupp O."/>
            <person name="Lauersen K.J."/>
            <person name="Blifernez-Klassen O."/>
            <person name="Kalinowski J."/>
            <person name="Goesmann A."/>
            <person name="Mussgnug J.H."/>
            <person name="Kruse O."/>
        </authorList>
    </citation>
    <scope>NUCLEOTIDE SEQUENCE [LARGE SCALE GENOMIC DNA]</scope>
    <source>
        <strain evidence="9 10">SAG 48.87</strain>
    </source>
</reference>
<dbReference type="KEGG" id="mng:MNEG_9979"/>
<dbReference type="GO" id="GO:0009523">
    <property type="term" value="C:photosystem II"/>
    <property type="evidence" value="ECO:0007669"/>
    <property type="project" value="UniProtKB-KW"/>
</dbReference>